<keyword evidence="6 8" id="KW-0408">Iron</keyword>
<dbReference type="PANTHER" id="PTHR24305">
    <property type="entry name" value="CYTOCHROME P450"/>
    <property type="match status" value="1"/>
</dbReference>
<dbReference type="SUPFAM" id="SSF48264">
    <property type="entry name" value="Cytochrome P450"/>
    <property type="match status" value="1"/>
</dbReference>
<dbReference type="AlphaFoldDB" id="A0A7C8M843"/>
<protein>
    <submittedName>
        <fullName evidence="9">Putative cytochrome P450</fullName>
    </submittedName>
</protein>
<evidence type="ECO:0000313" key="9">
    <source>
        <dbReference type="EMBL" id="KAF2870341.1"/>
    </source>
</evidence>
<proteinExistence type="predicted"/>
<dbReference type="GO" id="GO:0020037">
    <property type="term" value="F:heme binding"/>
    <property type="evidence" value="ECO:0007669"/>
    <property type="project" value="InterPro"/>
</dbReference>
<dbReference type="GO" id="GO:0004497">
    <property type="term" value="F:monooxygenase activity"/>
    <property type="evidence" value="ECO:0007669"/>
    <property type="project" value="UniProtKB-KW"/>
</dbReference>
<evidence type="ECO:0000256" key="6">
    <source>
        <dbReference type="ARBA" id="ARBA00023004"/>
    </source>
</evidence>
<dbReference type="GO" id="GO:0005506">
    <property type="term" value="F:iron ion binding"/>
    <property type="evidence" value="ECO:0007669"/>
    <property type="project" value="InterPro"/>
</dbReference>
<dbReference type="EMBL" id="JAADJZ010000014">
    <property type="protein sequence ID" value="KAF2870341.1"/>
    <property type="molecule type" value="Genomic_DNA"/>
</dbReference>
<dbReference type="InterPro" id="IPR002401">
    <property type="entry name" value="Cyt_P450_E_grp-I"/>
</dbReference>
<evidence type="ECO:0000256" key="2">
    <source>
        <dbReference type="ARBA" id="ARBA00005179"/>
    </source>
</evidence>
<evidence type="ECO:0000256" key="5">
    <source>
        <dbReference type="ARBA" id="ARBA00023002"/>
    </source>
</evidence>
<evidence type="ECO:0000256" key="4">
    <source>
        <dbReference type="ARBA" id="ARBA00022723"/>
    </source>
</evidence>
<dbReference type="OrthoDB" id="10029320at2759"/>
<evidence type="ECO:0000256" key="7">
    <source>
        <dbReference type="ARBA" id="ARBA00023033"/>
    </source>
</evidence>
<gene>
    <name evidence="9" type="ORF">BDV95DRAFT_620098</name>
</gene>
<accession>A0A7C8M843</accession>
<dbReference type="InterPro" id="IPR001128">
    <property type="entry name" value="Cyt_P450"/>
</dbReference>
<sequence length="541" mass="61589">MSFLITTIIFATLAYFVATAYTSRKVIRNLQKQGKPMPPFSWMLGHLHIIKKYVGRFPSDAILNYAALDIFRDYSEHGIFYMDFWPFNVPLLVVGSPFAAAQVMQHINIPKPVTISDAFLQMTGGPSLITMPETTWKRWRSIFAPGFSEGYMLEQVHKIVEVGEIFCAILRRNAEQGQVFQFEEATIRLAIDVIALIGMDMKLDYQRQDSMFADGMRSLIDIVTFGAETNLIRRWNPTRPFFVWYYGRIIDATIHRELEKRFSEHNDSFRDSNRAGRYRQQNKSIVALALDNHAAGGETTVIDDEFKRYATAQIRLFFVTGHDTTSSTITYAVHLLHKHPKILARVRAEHDDVFGEDVSATPRRLVANPNLLNRLPLTLAAIKETLRLFPPAGGARMGSPDLELISEDGTRFPTANCAIWIMHEAFQRNPAYWPEPDSYIPDRWLVDSSHPYYPVKGAWRVFESGPRNCIGQTLAIAEMKTVLVLMLREFSIQPAYEEWDKLHPTTGVKTVDGERAYQVSGGGGGEHPANQYPCRVTVCQR</sequence>
<dbReference type="Proteomes" id="UP000481861">
    <property type="component" value="Unassembled WGS sequence"/>
</dbReference>
<dbReference type="Pfam" id="PF00067">
    <property type="entry name" value="p450"/>
    <property type="match status" value="1"/>
</dbReference>
<keyword evidence="7" id="KW-0503">Monooxygenase</keyword>
<keyword evidence="10" id="KW-1185">Reference proteome</keyword>
<dbReference type="PRINTS" id="PR00463">
    <property type="entry name" value="EP450I"/>
</dbReference>
<dbReference type="CDD" id="cd11051">
    <property type="entry name" value="CYP59-like"/>
    <property type="match status" value="1"/>
</dbReference>
<comment type="cofactor">
    <cofactor evidence="1 8">
        <name>heme</name>
        <dbReference type="ChEBI" id="CHEBI:30413"/>
    </cofactor>
</comment>
<evidence type="ECO:0000313" key="10">
    <source>
        <dbReference type="Proteomes" id="UP000481861"/>
    </source>
</evidence>
<evidence type="ECO:0000256" key="8">
    <source>
        <dbReference type="PIRSR" id="PIRSR602401-1"/>
    </source>
</evidence>
<dbReference type="InterPro" id="IPR036396">
    <property type="entry name" value="Cyt_P450_sf"/>
</dbReference>
<dbReference type="GO" id="GO:0016705">
    <property type="term" value="F:oxidoreductase activity, acting on paired donors, with incorporation or reduction of molecular oxygen"/>
    <property type="evidence" value="ECO:0007669"/>
    <property type="project" value="InterPro"/>
</dbReference>
<name>A0A7C8M843_9PLEO</name>
<evidence type="ECO:0000256" key="1">
    <source>
        <dbReference type="ARBA" id="ARBA00001971"/>
    </source>
</evidence>
<keyword evidence="3 8" id="KW-0349">Heme</keyword>
<feature type="binding site" description="axial binding residue" evidence="8">
    <location>
        <position position="469"/>
    </location>
    <ligand>
        <name>heme</name>
        <dbReference type="ChEBI" id="CHEBI:30413"/>
    </ligand>
    <ligandPart>
        <name>Fe</name>
        <dbReference type="ChEBI" id="CHEBI:18248"/>
    </ligandPart>
</feature>
<dbReference type="PANTHER" id="PTHR24305:SF107">
    <property type="entry name" value="P450, PUTATIVE (EUROFUNG)-RELATED"/>
    <property type="match status" value="1"/>
</dbReference>
<organism evidence="9 10">
    <name type="scientific">Massariosphaeria phaeospora</name>
    <dbReference type="NCBI Taxonomy" id="100035"/>
    <lineage>
        <taxon>Eukaryota</taxon>
        <taxon>Fungi</taxon>
        <taxon>Dikarya</taxon>
        <taxon>Ascomycota</taxon>
        <taxon>Pezizomycotina</taxon>
        <taxon>Dothideomycetes</taxon>
        <taxon>Pleosporomycetidae</taxon>
        <taxon>Pleosporales</taxon>
        <taxon>Pleosporales incertae sedis</taxon>
        <taxon>Massariosphaeria</taxon>
    </lineage>
</organism>
<keyword evidence="4 8" id="KW-0479">Metal-binding</keyword>
<reference evidence="9 10" key="1">
    <citation type="submission" date="2020-01" db="EMBL/GenBank/DDBJ databases">
        <authorList>
            <consortium name="DOE Joint Genome Institute"/>
            <person name="Haridas S."/>
            <person name="Albert R."/>
            <person name="Binder M."/>
            <person name="Bloem J."/>
            <person name="Labutti K."/>
            <person name="Salamov A."/>
            <person name="Andreopoulos B."/>
            <person name="Baker S.E."/>
            <person name="Barry K."/>
            <person name="Bills G."/>
            <person name="Bluhm B.H."/>
            <person name="Cannon C."/>
            <person name="Castanera R."/>
            <person name="Culley D.E."/>
            <person name="Daum C."/>
            <person name="Ezra D."/>
            <person name="Gonzalez J.B."/>
            <person name="Henrissat B."/>
            <person name="Kuo A."/>
            <person name="Liang C."/>
            <person name="Lipzen A."/>
            <person name="Lutzoni F."/>
            <person name="Magnuson J."/>
            <person name="Mondo S."/>
            <person name="Nolan M."/>
            <person name="Ohm R."/>
            <person name="Pangilinan J."/>
            <person name="Park H.-J.H."/>
            <person name="Ramirez L."/>
            <person name="Alfaro M."/>
            <person name="Sun H."/>
            <person name="Tritt A."/>
            <person name="Yoshinaga Y."/>
            <person name="Zwiers L.-H.L."/>
            <person name="Turgeon B.G."/>
            <person name="Goodwin S.B."/>
            <person name="Spatafora J.W."/>
            <person name="Crous P.W."/>
            <person name="Grigoriev I.V."/>
        </authorList>
    </citation>
    <scope>NUCLEOTIDE SEQUENCE [LARGE SCALE GENOMIC DNA]</scope>
    <source>
        <strain evidence="9 10">CBS 611.86</strain>
    </source>
</reference>
<evidence type="ECO:0000256" key="3">
    <source>
        <dbReference type="ARBA" id="ARBA00022617"/>
    </source>
</evidence>
<comment type="caution">
    <text evidence="9">The sequence shown here is derived from an EMBL/GenBank/DDBJ whole genome shotgun (WGS) entry which is preliminary data.</text>
</comment>
<dbReference type="PRINTS" id="PR00385">
    <property type="entry name" value="P450"/>
</dbReference>
<dbReference type="Gene3D" id="1.10.630.10">
    <property type="entry name" value="Cytochrome P450"/>
    <property type="match status" value="1"/>
</dbReference>
<comment type="pathway">
    <text evidence="2">Secondary metabolite biosynthesis.</text>
</comment>
<keyword evidence="5" id="KW-0560">Oxidoreductase</keyword>
<dbReference type="InterPro" id="IPR050121">
    <property type="entry name" value="Cytochrome_P450_monoxygenase"/>
</dbReference>